<evidence type="ECO:0000256" key="1">
    <source>
        <dbReference type="SAM" id="MobiDB-lite"/>
    </source>
</evidence>
<dbReference type="EMBL" id="JBHGVX010000005">
    <property type="protein sequence ID" value="KAL1795892.1"/>
    <property type="molecule type" value="Genomic_DNA"/>
</dbReference>
<dbReference type="GeneID" id="96086438"/>
<dbReference type="InterPro" id="IPR001650">
    <property type="entry name" value="Helicase_C-like"/>
</dbReference>
<feature type="region of interest" description="Disordered" evidence="1">
    <location>
        <begin position="252"/>
        <end position="288"/>
    </location>
</feature>
<dbReference type="Gene3D" id="3.40.50.300">
    <property type="entry name" value="P-loop containing nucleotide triphosphate hydrolases"/>
    <property type="match status" value="1"/>
</dbReference>
<dbReference type="RefSeq" id="XP_069306476.1">
    <property type="nucleotide sequence ID" value="XM_069452292.1"/>
</dbReference>
<evidence type="ECO:0000259" key="2">
    <source>
        <dbReference type="Pfam" id="PF00271"/>
    </source>
</evidence>
<comment type="caution">
    <text evidence="3">The sequence shown here is derived from an EMBL/GenBank/DDBJ whole genome shotgun (WGS) entry which is preliminary data.</text>
</comment>
<feature type="compositionally biased region" description="Basic and acidic residues" evidence="1">
    <location>
        <begin position="277"/>
        <end position="288"/>
    </location>
</feature>
<evidence type="ECO:0000313" key="4">
    <source>
        <dbReference type="Proteomes" id="UP001578633"/>
    </source>
</evidence>
<dbReference type="Proteomes" id="UP001578633">
    <property type="component" value="Chromosome 5"/>
</dbReference>
<protein>
    <recommendedName>
        <fullName evidence="2">Helicase C-terminal domain-containing protein</fullName>
    </recommendedName>
</protein>
<reference evidence="3 4" key="1">
    <citation type="submission" date="2024-09" db="EMBL/GenBank/DDBJ databases">
        <title>T2T genomes of carrot and Alternaria dauci and their utility for understanding host-pathogen interaction during carrot leaf blight disease.</title>
        <authorList>
            <person name="Liu W."/>
            <person name="Xu S."/>
            <person name="Ou C."/>
            <person name="Liu X."/>
            <person name="Zhuang F."/>
            <person name="Deng X.W."/>
        </authorList>
    </citation>
    <scope>NUCLEOTIDE SEQUENCE [LARGE SCALE GENOMIC DNA]</scope>
    <source>
        <strain evidence="3 4">A2016</strain>
    </source>
</reference>
<keyword evidence="4" id="KW-1185">Reference proteome</keyword>
<sequence length="361" mass="41631">MYHFLRIRPWNNVATFYRFFMFKTKGETAFRTLRGHTNAILAHSLKAHTIRLRTTDTFDGQPVADFKKADTTVVKHDLSPTERVAQRLTRTLWDEEPIQPTIVFDETSAAHSDITRSNRDRLRKETKTAWKESTRMETLVHWCKKHRKEHGGSMLIFSEFLSALDIAENALTETFEEPQKIARYDGTIPDKERDQVIKDFQAGNIERRLRTKKRQKVKKANGILDPDTGMLDTMTEVATWDIAQLTRSLEEARKLSNTPSQPPAKKLKPNPPPTTTKKPDASMESKIKQEQATLAEQQAKIERLKKKLRELQKMRGFYKHIQDLSPLDGIYGTLNRLMETVRQVEPNEIVDEESASESGGE</sequence>
<dbReference type="SUPFAM" id="SSF52540">
    <property type="entry name" value="P-loop containing nucleoside triphosphate hydrolases"/>
    <property type="match status" value="1"/>
</dbReference>
<organism evidence="3 4">
    <name type="scientific">Alternaria dauci</name>
    <dbReference type="NCBI Taxonomy" id="48095"/>
    <lineage>
        <taxon>Eukaryota</taxon>
        <taxon>Fungi</taxon>
        <taxon>Dikarya</taxon>
        <taxon>Ascomycota</taxon>
        <taxon>Pezizomycotina</taxon>
        <taxon>Dothideomycetes</taxon>
        <taxon>Pleosporomycetidae</taxon>
        <taxon>Pleosporales</taxon>
        <taxon>Pleosporineae</taxon>
        <taxon>Pleosporaceae</taxon>
        <taxon>Alternaria</taxon>
        <taxon>Alternaria sect. Porri</taxon>
    </lineage>
</organism>
<accession>A0ABR3UHE1</accession>
<evidence type="ECO:0000313" key="3">
    <source>
        <dbReference type="EMBL" id="KAL1795892.1"/>
    </source>
</evidence>
<proteinExistence type="predicted"/>
<feature type="domain" description="Helicase C-terminal" evidence="2">
    <location>
        <begin position="142"/>
        <end position="205"/>
    </location>
</feature>
<gene>
    <name evidence="3" type="ORF">ACET3X_006116</name>
</gene>
<dbReference type="Pfam" id="PF00271">
    <property type="entry name" value="Helicase_C"/>
    <property type="match status" value="1"/>
</dbReference>
<name>A0ABR3UHE1_9PLEO</name>
<dbReference type="InterPro" id="IPR027417">
    <property type="entry name" value="P-loop_NTPase"/>
</dbReference>